<evidence type="ECO:0000313" key="3">
    <source>
        <dbReference type="Proteomes" id="UP000187735"/>
    </source>
</evidence>
<proteinExistence type="predicted"/>
<dbReference type="Pfam" id="PF13276">
    <property type="entry name" value="HTH_21"/>
    <property type="match status" value="1"/>
</dbReference>
<dbReference type="AlphaFoldDB" id="A0A1P8WGR2"/>
<sequence length="235" mass="27923">MRLMDEEHLKRPHRGSRQMVDFFEDQGMTVNRKRIQRLMRKMGIEGISPKRRTTLRMEGHQVFPYLLRGLEINRPNHVWCCDITYIPMRLGFLYLVAVMDWYSRYVLSWRLSNSMDVDFCMDALENAFSSFGRPEIFNTDQGSQFTSREFTGALKSQDVAISMDGKGRAIDNVMIERLWRTVKYEEVYLKEYATGADCRNGLTSYFDYYGHQRRHQSLDRQTPWAVYRPKRSKPL</sequence>
<dbReference type="STRING" id="1891926.Fuma_02865"/>
<dbReference type="InterPro" id="IPR001584">
    <property type="entry name" value="Integrase_cat-core"/>
</dbReference>
<dbReference type="GO" id="GO:0015074">
    <property type="term" value="P:DNA integration"/>
    <property type="evidence" value="ECO:0007669"/>
    <property type="project" value="InterPro"/>
</dbReference>
<dbReference type="InterPro" id="IPR050900">
    <property type="entry name" value="Transposase_IS3/IS150/IS904"/>
</dbReference>
<name>A0A1P8WGR2_9PLAN</name>
<dbReference type="KEGG" id="fmr:Fuma_02865"/>
<dbReference type="PANTHER" id="PTHR46889:SF4">
    <property type="entry name" value="TRANSPOSASE INSO FOR INSERTION SEQUENCE ELEMENT IS911B-RELATED"/>
    <property type="match status" value="1"/>
</dbReference>
<organism evidence="2 3">
    <name type="scientific">Fuerstiella marisgermanici</name>
    <dbReference type="NCBI Taxonomy" id="1891926"/>
    <lineage>
        <taxon>Bacteria</taxon>
        <taxon>Pseudomonadati</taxon>
        <taxon>Planctomycetota</taxon>
        <taxon>Planctomycetia</taxon>
        <taxon>Planctomycetales</taxon>
        <taxon>Planctomycetaceae</taxon>
        <taxon>Fuerstiella</taxon>
    </lineage>
</organism>
<feature type="domain" description="Integrase catalytic" evidence="1">
    <location>
        <begin position="71"/>
        <end position="231"/>
    </location>
</feature>
<dbReference type="Pfam" id="PF00665">
    <property type="entry name" value="rve"/>
    <property type="match status" value="1"/>
</dbReference>
<accession>A0A1P8WGR2</accession>
<dbReference type="InterPro" id="IPR025948">
    <property type="entry name" value="HTH-like_dom"/>
</dbReference>
<dbReference type="InterPro" id="IPR048020">
    <property type="entry name" value="Transpos_IS3"/>
</dbReference>
<dbReference type="NCBIfam" id="NF033516">
    <property type="entry name" value="transpos_IS3"/>
    <property type="match status" value="1"/>
</dbReference>
<dbReference type="PROSITE" id="PS50994">
    <property type="entry name" value="INTEGRASE"/>
    <property type="match status" value="1"/>
</dbReference>
<protein>
    <submittedName>
        <fullName evidence="2">Putative transposase</fullName>
    </submittedName>
</protein>
<reference evidence="2 3" key="1">
    <citation type="journal article" date="2016" name="Front. Microbiol.">
        <title>Fuerstia marisgermanicae gen. nov., sp. nov., an Unusual Member of the Phylum Planctomycetes from the German Wadden Sea.</title>
        <authorList>
            <person name="Kohn T."/>
            <person name="Heuer A."/>
            <person name="Jogler M."/>
            <person name="Vollmers J."/>
            <person name="Boedeker C."/>
            <person name="Bunk B."/>
            <person name="Rast P."/>
            <person name="Borchert D."/>
            <person name="Glockner I."/>
            <person name="Freese H.M."/>
            <person name="Klenk H.P."/>
            <person name="Overmann J."/>
            <person name="Kaster A.K."/>
            <person name="Rohde M."/>
            <person name="Wiegand S."/>
            <person name="Jogler C."/>
        </authorList>
    </citation>
    <scope>NUCLEOTIDE SEQUENCE [LARGE SCALE GENOMIC DNA]</scope>
    <source>
        <strain evidence="2 3">NH11</strain>
    </source>
</reference>
<dbReference type="PANTHER" id="PTHR46889">
    <property type="entry name" value="TRANSPOSASE INSF FOR INSERTION SEQUENCE IS3B-RELATED"/>
    <property type="match status" value="1"/>
</dbReference>
<dbReference type="Gene3D" id="3.30.420.10">
    <property type="entry name" value="Ribonuclease H-like superfamily/Ribonuclease H"/>
    <property type="match status" value="1"/>
</dbReference>
<evidence type="ECO:0000259" key="1">
    <source>
        <dbReference type="PROSITE" id="PS50994"/>
    </source>
</evidence>
<dbReference type="Proteomes" id="UP000187735">
    <property type="component" value="Chromosome"/>
</dbReference>
<dbReference type="InterPro" id="IPR012337">
    <property type="entry name" value="RNaseH-like_sf"/>
</dbReference>
<dbReference type="SUPFAM" id="SSF53098">
    <property type="entry name" value="Ribonuclease H-like"/>
    <property type="match status" value="1"/>
</dbReference>
<keyword evidence="3" id="KW-1185">Reference proteome</keyword>
<evidence type="ECO:0000313" key="2">
    <source>
        <dbReference type="EMBL" id="APZ93248.1"/>
    </source>
</evidence>
<dbReference type="EMBL" id="CP017641">
    <property type="protein sequence ID" value="APZ93248.1"/>
    <property type="molecule type" value="Genomic_DNA"/>
</dbReference>
<gene>
    <name evidence="2" type="ORF">Fuma_02865</name>
</gene>
<dbReference type="GO" id="GO:0003676">
    <property type="term" value="F:nucleic acid binding"/>
    <property type="evidence" value="ECO:0007669"/>
    <property type="project" value="InterPro"/>
</dbReference>
<dbReference type="InterPro" id="IPR036397">
    <property type="entry name" value="RNaseH_sf"/>
</dbReference>